<dbReference type="FunFam" id="1.20.58.1520:FF:000002">
    <property type="entry name" value="65-kDa microtubule-associated protein 6"/>
    <property type="match status" value="1"/>
</dbReference>
<evidence type="ECO:0000313" key="10">
    <source>
        <dbReference type="EMBL" id="KAG6497226.1"/>
    </source>
</evidence>
<dbReference type="AlphaFoldDB" id="A0A8J5FZU3"/>
<keyword evidence="6" id="KW-0493">Microtubule</keyword>
<evidence type="ECO:0000256" key="7">
    <source>
        <dbReference type="ARBA" id="ARBA00023242"/>
    </source>
</evidence>
<accession>A0A8J5FZU3</accession>
<sequence length="732" mass="83184">MAGLGVLGGVRASISLETTCGTLLQELECSGQQQFAWLLRRNPNAEVLAVRKIWTEIGESEEEKDLMLLELEKECMKVYQTKVDEARIERARLHQSLVAKEAELASLMVSLGEQSLHLKLELALAYDSLPLVSSQVCQSSAVEGFEWTCTPFYLYALLLKLSALSVVGFWCKITSVQNYVVRHCDHAKEGEKSDFLFRSNASWTAYETTSRSSWVAPQNVHQRWAIGNPTSLKEKLGLLTPLLKDLREKKEDRIKQLSDLSSQIEKLNAEIAGFSHHDNASDNAVKIEEHDLSTRKLTEYQAKLRNLQKEKSDRLHKVMEHVNEVHSLCGVLGEDFKLQDAAKTLIELWNLMDSSEEERRPFKVITNMHGSSEVDATCSGVLSIETIKQIETEVERLKQLKVGRMKELVLKKRSELEEICINTHIEPDVSTAPEKICALLDSCMEPMDGNSLHLGLVDPSELLVNIETQITKAKEEFMIRKEIIDRVNKWLLTCEEEDWLEEYNKDANKYSAGRGAHLNLKRAEKARVTISKIPAIMDNLMNKVFAWEDERHTTFLYDGVRLVSILEEYKLKRQQKEEEKRRYREHKKLQNLLLTEKEAVYGSKPTPKRSNSLRKNVNGNGFMTPSPRRISVGSATPELLTPRSHSGRYNSYFKETRRLSTAPLNFVAISKDDAVSSFASAMGSVTGKKAAWLCFVTAFGLELMTSFVFSYSRFALLRLVEIQGRLVVKFTG</sequence>
<gene>
    <name evidence="10" type="ORF">ZIOFF_045118</name>
</gene>
<dbReference type="GO" id="GO:0008017">
    <property type="term" value="F:microtubule binding"/>
    <property type="evidence" value="ECO:0007669"/>
    <property type="project" value="InterPro"/>
</dbReference>
<evidence type="ECO:0008006" key="12">
    <source>
        <dbReference type="Google" id="ProtNLM"/>
    </source>
</evidence>
<dbReference type="GO" id="GO:0005874">
    <property type="term" value="C:microtubule"/>
    <property type="evidence" value="ECO:0007669"/>
    <property type="project" value="UniProtKB-KW"/>
</dbReference>
<dbReference type="GO" id="GO:0000226">
    <property type="term" value="P:microtubule cytoskeleton organization"/>
    <property type="evidence" value="ECO:0007669"/>
    <property type="project" value="InterPro"/>
</dbReference>
<evidence type="ECO:0000256" key="6">
    <source>
        <dbReference type="ARBA" id="ARBA00022701"/>
    </source>
</evidence>
<dbReference type="PANTHER" id="PTHR19321">
    <property type="entry name" value="PROTEIN REGULATOR OF CYTOKINESIS 1 PRC1-RELATED"/>
    <property type="match status" value="1"/>
</dbReference>
<reference evidence="10 11" key="1">
    <citation type="submission" date="2020-08" db="EMBL/GenBank/DDBJ databases">
        <title>Plant Genome Project.</title>
        <authorList>
            <person name="Zhang R.-G."/>
        </authorList>
    </citation>
    <scope>NUCLEOTIDE SEQUENCE [LARGE SCALE GENOMIC DNA]</scope>
    <source>
        <tissue evidence="10">Rhizome</tissue>
    </source>
</reference>
<comment type="similarity">
    <text evidence="3">Belongs to the MAP65/ASE1 family.</text>
</comment>
<dbReference type="InterPro" id="IPR007145">
    <property type="entry name" value="MAP65_Ase1_PRC1"/>
</dbReference>
<name>A0A8J5FZU3_ZINOF</name>
<comment type="caution">
    <text evidence="10">The sequence shown here is derived from an EMBL/GenBank/DDBJ whole genome shotgun (WGS) entry which is preliminary data.</text>
</comment>
<keyword evidence="7" id="KW-0539">Nucleus</keyword>
<dbReference type="GO" id="GO:0005819">
    <property type="term" value="C:spindle"/>
    <property type="evidence" value="ECO:0007669"/>
    <property type="project" value="TreeGrafter"/>
</dbReference>
<evidence type="ECO:0000256" key="8">
    <source>
        <dbReference type="SAM" id="Coils"/>
    </source>
</evidence>
<proteinExistence type="inferred from homology"/>
<keyword evidence="4" id="KW-0963">Cytoplasm</keyword>
<dbReference type="GO" id="GO:0005737">
    <property type="term" value="C:cytoplasm"/>
    <property type="evidence" value="ECO:0007669"/>
    <property type="project" value="UniProtKB-SubCell"/>
</dbReference>
<dbReference type="Proteomes" id="UP000734854">
    <property type="component" value="Unassembled WGS sequence"/>
</dbReference>
<protein>
    <recommendedName>
        <fullName evidence="12">65-kDa microtubule-associated protein 6</fullName>
    </recommendedName>
</protein>
<keyword evidence="5" id="KW-0597">Phosphoprotein</keyword>
<dbReference type="Pfam" id="PF03999">
    <property type="entry name" value="MAP65_ASE1"/>
    <property type="match status" value="3"/>
</dbReference>
<organism evidence="10 11">
    <name type="scientific">Zingiber officinale</name>
    <name type="common">Ginger</name>
    <name type="synonym">Amomum zingiber</name>
    <dbReference type="NCBI Taxonomy" id="94328"/>
    <lineage>
        <taxon>Eukaryota</taxon>
        <taxon>Viridiplantae</taxon>
        <taxon>Streptophyta</taxon>
        <taxon>Embryophyta</taxon>
        <taxon>Tracheophyta</taxon>
        <taxon>Spermatophyta</taxon>
        <taxon>Magnoliopsida</taxon>
        <taxon>Liliopsida</taxon>
        <taxon>Zingiberales</taxon>
        <taxon>Zingiberaceae</taxon>
        <taxon>Zingiber</taxon>
    </lineage>
</organism>
<keyword evidence="8" id="KW-0175">Coiled coil</keyword>
<dbReference type="Gene3D" id="1.20.58.1520">
    <property type="match status" value="1"/>
</dbReference>
<dbReference type="PANTHER" id="PTHR19321:SF0">
    <property type="entry name" value="65-KDA MICROTUBULE-ASSOCIATED PROTEIN 6"/>
    <property type="match status" value="1"/>
</dbReference>
<feature type="region of interest" description="Disordered" evidence="9">
    <location>
        <begin position="602"/>
        <end position="628"/>
    </location>
</feature>
<dbReference type="GO" id="GO:0005634">
    <property type="term" value="C:nucleus"/>
    <property type="evidence" value="ECO:0007669"/>
    <property type="project" value="UniProtKB-SubCell"/>
</dbReference>
<keyword evidence="11" id="KW-1185">Reference proteome</keyword>
<feature type="compositionally biased region" description="Polar residues" evidence="9">
    <location>
        <begin position="608"/>
        <end position="623"/>
    </location>
</feature>
<evidence type="ECO:0000256" key="3">
    <source>
        <dbReference type="ARBA" id="ARBA00006187"/>
    </source>
</evidence>
<evidence type="ECO:0000256" key="2">
    <source>
        <dbReference type="ARBA" id="ARBA00004496"/>
    </source>
</evidence>
<evidence type="ECO:0000256" key="1">
    <source>
        <dbReference type="ARBA" id="ARBA00004123"/>
    </source>
</evidence>
<evidence type="ECO:0000256" key="4">
    <source>
        <dbReference type="ARBA" id="ARBA00022490"/>
    </source>
</evidence>
<evidence type="ECO:0000313" key="11">
    <source>
        <dbReference type="Proteomes" id="UP000734854"/>
    </source>
</evidence>
<evidence type="ECO:0000256" key="5">
    <source>
        <dbReference type="ARBA" id="ARBA00022553"/>
    </source>
</evidence>
<feature type="coiled-coil region" evidence="8">
    <location>
        <begin position="243"/>
        <end position="317"/>
    </location>
</feature>
<comment type="subcellular location">
    <subcellularLocation>
        <location evidence="2">Cytoplasm</location>
    </subcellularLocation>
    <subcellularLocation>
        <location evidence="1">Nucleus</location>
    </subcellularLocation>
</comment>
<evidence type="ECO:0000256" key="9">
    <source>
        <dbReference type="SAM" id="MobiDB-lite"/>
    </source>
</evidence>
<dbReference type="EMBL" id="JACMSC010000012">
    <property type="protein sequence ID" value="KAG6497226.1"/>
    <property type="molecule type" value="Genomic_DNA"/>
</dbReference>
<feature type="coiled-coil region" evidence="8">
    <location>
        <begin position="562"/>
        <end position="589"/>
    </location>
</feature>